<dbReference type="SUPFAM" id="SSF52777">
    <property type="entry name" value="CoA-dependent acyltransferases"/>
    <property type="match status" value="1"/>
</dbReference>
<sequence length="576" mass="64409">MEVENQVNTIDVCQVTPYFDSSESATELSLPLTFSDIIWLRFHPVERIFFYKLTESTPTFFNSVILPNLKHSLSHTLLHFLPLAGNLIWPPQAIKPIILYTPDDGVQLTIAESTADFHLLSGNEVHGAADSRPYIPELPVTDSKASAIALKITLFPNHGFCIGISAHHAVLDGKSSTMFIKAWAHLCKLGDEDKRQYPALLTELTPVFDRIAMQDPEGLDMVYLNNWLELKWPGVDLNPRSLQLLPAIAVRSSSVRATFELSREDIKKLRERVLANLVKEGSKETRPIHLSTFVLVLAHGFVCIAKARGFESNRKVLIGFAVDCRARLDPPIHENYFGNCVSSCAAFTEAESLLEENGFMHVAEMLSELIKNLEKGVLDGAKETAASFMKEAAGGAALLGVAGSNRFEVYGTDFGWGKPEKVEITSIDRTGAISLAESKDGNGGVEIGFVLEKHEMEKFTSLFIMNCRSLEEFWSFYVTQHSKPSTRRWHFVGTLSSILLLLSSFVFNLWFLFIVPLVGYGFAWYSHFFVEGNVPATFGHPVWSFLCDCKMFGLMLTGQMDREIKRLGKRPILQGF</sequence>
<feature type="transmembrane region" description="Helical" evidence="3">
    <location>
        <begin position="498"/>
        <end position="522"/>
    </location>
</feature>
<dbReference type="InterPro" id="IPR009305">
    <property type="entry name" value="Mpo1-like"/>
</dbReference>
<dbReference type="Pfam" id="PF06127">
    <property type="entry name" value="Mpo1-like"/>
    <property type="match status" value="1"/>
</dbReference>
<protein>
    <submittedName>
        <fullName evidence="4">Phenolic glucoside malonyltransferase 1-like</fullName>
    </submittedName>
</protein>
<keyword evidence="3" id="KW-0812">Transmembrane</keyword>
<name>A0AAD6R1K4_9ROSI</name>
<dbReference type="InterPro" id="IPR051504">
    <property type="entry name" value="Plant_metabolite_acyltrans"/>
</dbReference>
<dbReference type="AlphaFoldDB" id="A0AAD6R1K4"/>
<keyword evidence="3" id="KW-1133">Transmembrane helix</keyword>
<keyword evidence="2" id="KW-0012">Acyltransferase</keyword>
<dbReference type="PANTHER" id="PTHR31625">
    <property type="match status" value="1"/>
</dbReference>
<organism evidence="4 5">
    <name type="scientific">Populus alba x Populus x berolinensis</name>
    <dbReference type="NCBI Taxonomy" id="444605"/>
    <lineage>
        <taxon>Eukaryota</taxon>
        <taxon>Viridiplantae</taxon>
        <taxon>Streptophyta</taxon>
        <taxon>Embryophyta</taxon>
        <taxon>Tracheophyta</taxon>
        <taxon>Spermatophyta</taxon>
        <taxon>Magnoliopsida</taxon>
        <taxon>eudicotyledons</taxon>
        <taxon>Gunneridae</taxon>
        <taxon>Pentapetalae</taxon>
        <taxon>rosids</taxon>
        <taxon>fabids</taxon>
        <taxon>Malpighiales</taxon>
        <taxon>Salicaceae</taxon>
        <taxon>Saliceae</taxon>
        <taxon>Populus</taxon>
    </lineage>
</organism>
<evidence type="ECO:0000256" key="1">
    <source>
        <dbReference type="ARBA" id="ARBA00022679"/>
    </source>
</evidence>
<dbReference type="EMBL" id="JAQIZT010000004">
    <property type="protein sequence ID" value="KAJ7000630.1"/>
    <property type="molecule type" value="Genomic_DNA"/>
</dbReference>
<keyword evidence="3" id="KW-0472">Membrane</keyword>
<dbReference type="Gene3D" id="3.30.559.10">
    <property type="entry name" value="Chloramphenicol acetyltransferase-like domain"/>
    <property type="match status" value="2"/>
</dbReference>
<evidence type="ECO:0000313" key="4">
    <source>
        <dbReference type="EMBL" id="KAJ7000630.1"/>
    </source>
</evidence>
<evidence type="ECO:0000256" key="3">
    <source>
        <dbReference type="SAM" id="Phobius"/>
    </source>
</evidence>
<comment type="caution">
    <text evidence="4">The sequence shown here is derived from an EMBL/GenBank/DDBJ whole genome shotgun (WGS) entry which is preliminary data.</text>
</comment>
<reference evidence="4 5" key="1">
    <citation type="journal article" date="2023" name="Mol. Ecol. Resour.">
        <title>Chromosome-level genome assembly of a triploid poplar Populus alba 'Berolinensis'.</title>
        <authorList>
            <person name="Chen S."/>
            <person name="Yu Y."/>
            <person name="Wang X."/>
            <person name="Wang S."/>
            <person name="Zhang T."/>
            <person name="Zhou Y."/>
            <person name="He R."/>
            <person name="Meng N."/>
            <person name="Wang Y."/>
            <person name="Liu W."/>
            <person name="Liu Z."/>
            <person name="Liu J."/>
            <person name="Guo Q."/>
            <person name="Huang H."/>
            <person name="Sederoff R.R."/>
            <person name="Wang G."/>
            <person name="Qu G."/>
            <person name="Chen S."/>
        </authorList>
    </citation>
    <scope>NUCLEOTIDE SEQUENCE [LARGE SCALE GENOMIC DNA]</scope>
    <source>
        <tissue evidence="4">Leaves</tissue>
    </source>
</reference>
<keyword evidence="5" id="KW-1185">Reference proteome</keyword>
<dbReference type="Pfam" id="PF02458">
    <property type="entry name" value="Transferase"/>
    <property type="match status" value="1"/>
</dbReference>
<evidence type="ECO:0000313" key="5">
    <source>
        <dbReference type="Proteomes" id="UP001164929"/>
    </source>
</evidence>
<dbReference type="GO" id="GO:0016747">
    <property type="term" value="F:acyltransferase activity, transferring groups other than amino-acyl groups"/>
    <property type="evidence" value="ECO:0007669"/>
    <property type="project" value="UniProtKB-ARBA"/>
</dbReference>
<gene>
    <name evidence="4" type="ORF">NC653_011173</name>
</gene>
<keyword evidence="1" id="KW-0808">Transferase</keyword>
<dbReference type="Proteomes" id="UP001164929">
    <property type="component" value="Chromosome 4"/>
</dbReference>
<proteinExistence type="predicted"/>
<dbReference type="InterPro" id="IPR023213">
    <property type="entry name" value="CAT-like_dom_sf"/>
</dbReference>
<accession>A0AAD6R1K4</accession>
<evidence type="ECO:0000256" key="2">
    <source>
        <dbReference type="ARBA" id="ARBA00023315"/>
    </source>
</evidence>